<gene>
    <name evidence="1" type="ORF">BA177_16165</name>
</gene>
<protein>
    <submittedName>
        <fullName evidence="1">Proline hydroxylase</fullName>
    </submittedName>
</protein>
<evidence type="ECO:0000313" key="1">
    <source>
        <dbReference type="EMBL" id="ANO52514.1"/>
    </source>
</evidence>
<dbReference type="InterPro" id="IPR018655">
    <property type="entry name" value="DUF2086"/>
</dbReference>
<evidence type="ECO:0000313" key="2">
    <source>
        <dbReference type="Proteomes" id="UP000092695"/>
    </source>
</evidence>
<name>A0A193LJE0_9GAMM</name>
<reference evidence="1 2" key="1">
    <citation type="submission" date="2016-06" db="EMBL/GenBank/DDBJ databases">
        <title>Complete genome sequence of a deep-branching marine Gamma Proteobacterium Woeseia oceani type strain XK5.</title>
        <authorList>
            <person name="Mu D."/>
            <person name="Du Z."/>
        </authorList>
    </citation>
    <scope>NUCLEOTIDE SEQUENCE [LARGE SCALE GENOMIC DNA]</scope>
    <source>
        <strain evidence="1 2">XK5</strain>
    </source>
</reference>
<proteinExistence type="predicted"/>
<sequence length="236" mass="26742">MNVAERIAKLDWNALRTQLDEDAVATIPDLLTPEECQQLRALYDDGQTEFRSTIDMARYNFGRGQYKYFAYPLPTDITALRSAFYPHLAAIANAWAGQLGSDLHWPGSHAELLQQCHEAGQQRPTPLLLRYLTDDYNCLHQDIYGPIHFPLQVVVQLSAPGEEFDGGELIVVEQRPRMQSRPMVVQLAMGSAAIIPVRERPRRGVRGFHRTQLRHGVSRLLSGQRTTLGLIFHDAR</sequence>
<dbReference type="OrthoDB" id="9781972at2"/>
<dbReference type="Pfam" id="PF09859">
    <property type="entry name" value="Oxygenase-NA"/>
    <property type="match status" value="1"/>
</dbReference>
<dbReference type="Proteomes" id="UP000092695">
    <property type="component" value="Chromosome"/>
</dbReference>
<dbReference type="KEGG" id="woc:BA177_16165"/>
<dbReference type="STRING" id="1548547.BA177_16165"/>
<dbReference type="EMBL" id="CP016268">
    <property type="protein sequence ID" value="ANO52514.1"/>
    <property type="molecule type" value="Genomic_DNA"/>
</dbReference>
<keyword evidence="2" id="KW-1185">Reference proteome</keyword>
<accession>A0A193LJE0</accession>
<organism evidence="1 2">
    <name type="scientific">Woeseia oceani</name>
    <dbReference type="NCBI Taxonomy" id="1548547"/>
    <lineage>
        <taxon>Bacteria</taxon>
        <taxon>Pseudomonadati</taxon>
        <taxon>Pseudomonadota</taxon>
        <taxon>Gammaproteobacteria</taxon>
        <taxon>Woeseiales</taxon>
        <taxon>Woeseiaceae</taxon>
        <taxon>Woeseia</taxon>
    </lineage>
</organism>
<dbReference type="SUPFAM" id="SSF51197">
    <property type="entry name" value="Clavaminate synthase-like"/>
    <property type="match status" value="1"/>
</dbReference>
<dbReference type="AlphaFoldDB" id="A0A193LJE0"/>
<dbReference type="RefSeq" id="WP_068617910.1">
    <property type="nucleotide sequence ID" value="NZ_CP016268.1"/>
</dbReference>
<dbReference type="Gene3D" id="2.60.120.620">
    <property type="entry name" value="q2cbj1_9rhob like domain"/>
    <property type="match status" value="1"/>
</dbReference>